<organism evidence="2 3">
    <name type="scientific">Thalassiosira oceanica</name>
    <name type="common">Marine diatom</name>
    <dbReference type="NCBI Taxonomy" id="159749"/>
    <lineage>
        <taxon>Eukaryota</taxon>
        <taxon>Sar</taxon>
        <taxon>Stramenopiles</taxon>
        <taxon>Ochrophyta</taxon>
        <taxon>Bacillariophyta</taxon>
        <taxon>Coscinodiscophyceae</taxon>
        <taxon>Thalassiosirophycidae</taxon>
        <taxon>Thalassiosirales</taxon>
        <taxon>Thalassiosiraceae</taxon>
        <taxon>Thalassiosira</taxon>
    </lineage>
</organism>
<evidence type="ECO:0000256" key="1">
    <source>
        <dbReference type="SAM" id="MobiDB-lite"/>
    </source>
</evidence>
<feature type="compositionally biased region" description="Low complexity" evidence="1">
    <location>
        <begin position="163"/>
        <end position="183"/>
    </location>
</feature>
<protein>
    <submittedName>
        <fullName evidence="2">Uncharacterized protein</fullName>
    </submittedName>
</protein>
<evidence type="ECO:0000313" key="3">
    <source>
        <dbReference type="Proteomes" id="UP000266841"/>
    </source>
</evidence>
<gene>
    <name evidence="2" type="ORF">THAOC_14225</name>
</gene>
<dbReference type="AlphaFoldDB" id="K0T3H1"/>
<keyword evidence="3" id="KW-1185">Reference proteome</keyword>
<feature type="region of interest" description="Disordered" evidence="1">
    <location>
        <begin position="44"/>
        <end position="71"/>
    </location>
</feature>
<evidence type="ECO:0000313" key="2">
    <source>
        <dbReference type="EMBL" id="EJK64982.1"/>
    </source>
</evidence>
<comment type="caution">
    <text evidence="2">The sequence shown here is derived from an EMBL/GenBank/DDBJ whole genome shotgun (WGS) entry which is preliminary data.</text>
</comment>
<feature type="region of interest" description="Disordered" evidence="1">
    <location>
        <begin position="146"/>
        <end position="183"/>
    </location>
</feature>
<accession>K0T3H1</accession>
<name>K0T3H1_THAOC</name>
<feature type="non-terminal residue" evidence="2">
    <location>
        <position position="183"/>
    </location>
</feature>
<feature type="region of interest" description="Disordered" evidence="1">
    <location>
        <begin position="1"/>
        <end position="32"/>
    </location>
</feature>
<proteinExistence type="predicted"/>
<reference evidence="2 3" key="1">
    <citation type="journal article" date="2012" name="Genome Biol.">
        <title>Genome and low-iron response of an oceanic diatom adapted to chronic iron limitation.</title>
        <authorList>
            <person name="Lommer M."/>
            <person name="Specht M."/>
            <person name="Roy A.S."/>
            <person name="Kraemer L."/>
            <person name="Andreson R."/>
            <person name="Gutowska M.A."/>
            <person name="Wolf J."/>
            <person name="Bergner S.V."/>
            <person name="Schilhabel M.B."/>
            <person name="Klostermeier U.C."/>
            <person name="Beiko R.G."/>
            <person name="Rosenstiel P."/>
            <person name="Hippler M."/>
            <person name="Laroche J."/>
        </authorList>
    </citation>
    <scope>NUCLEOTIDE SEQUENCE [LARGE SCALE GENOMIC DNA]</scope>
    <source>
        <strain evidence="2 3">CCMP1005</strain>
    </source>
</reference>
<feature type="compositionally biased region" description="Pro residues" evidence="1">
    <location>
        <begin position="14"/>
        <end position="28"/>
    </location>
</feature>
<feature type="compositionally biased region" description="Gly residues" evidence="1">
    <location>
        <begin position="152"/>
        <end position="162"/>
    </location>
</feature>
<dbReference type="Proteomes" id="UP000266841">
    <property type="component" value="Unassembled WGS sequence"/>
</dbReference>
<dbReference type="EMBL" id="AGNL01016605">
    <property type="protein sequence ID" value="EJK64982.1"/>
    <property type="molecule type" value="Genomic_DNA"/>
</dbReference>
<sequence length="183" mass="18770">MGRRNRSSSIGQAPPRPPARGTPRPDPAPCRALLGGLVHASDAGGRTAVHRAVVEASPDPGRLGGEEEEERARLDGLYLLSKLPERASELDRAEASWSAGGGGNAEGGHLGRMMLARDGESGYTPLHLTVARRDLTSLLVLLDAASSVPGGTTDGDGPGGSGARPPRTPSASSTGTPRRTGRT</sequence>